<accession>A0A2V5ICI8</accession>
<gene>
    <name evidence="1" type="ORF">BP00DRAFT_54795</name>
</gene>
<dbReference type="Proteomes" id="UP000248817">
    <property type="component" value="Unassembled WGS sequence"/>
</dbReference>
<sequence length="139" mass="15131">MLLVISFLSFGGPGPCEPLKLPTRARPPGRERFFCFRIPVIILAGLQDYADSSNADNAVQPAHCLATRVVVGYQPQQSLLLCPLCQWLAIGTAAVHLGNHLPLRSLFSIITVSGCIVFATRVIAAKIDERRFDAGWDGK</sequence>
<protein>
    <submittedName>
        <fullName evidence="1">Uncharacterized protein</fullName>
    </submittedName>
</protein>
<evidence type="ECO:0000313" key="2">
    <source>
        <dbReference type="Proteomes" id="UP000248817"/>
    </source>
</evidence>
<keyword evidence="2" id="KW-1185">Reference proteome</keyword>
<evidence type="ECO:0000313" key="1">
    <source>
        <dbReference type="EMBL" id="PYI34498.1"/>
    </source>
</evidence>
<dbReference type="AlphaFoldDB" id="A0A2V5ICI8"/>
<reference evidence="1 2" key="1">
    <citation type="submission" date="2018-02" db="EMBL/GenBank/DDBJ databases">
        <title>The genomes of Aspergillus section Nigri reveals drivers in fungal speciation.</title>
        <authorList>
            <consortium name="DOE Joint Genome Institute"/>
            <person name="Vesth T.C."/>
            <person name="Nybo J."/>
            <person name="Theobald S."/>
            <person name="Brandl J."/>
            <person name="Frisvad J.C."/>
            <person name="Nielsen K.F."/>
            <person name="Lyhne E.K."/>
            <person name="Kogle M.E."/>
            <person name="Kuo A."/>
            <person name="Riley R."/>
            <person name="Clum A."/>
            <person name="Nolan M."/>
            <person name="Lipzen A."/>
            <person name="Salamov A."/>
            <person name="Henrissat B."/>
            <person name="Wiebenga A."/>
            <person name="De vries R.P."/>
            <person name="Grigoriev I.V."/>
            <person name="Mortensen U.H."/>
            <person name="Andersen M.R."/>
            <person name="Baker S.E."/>
        </authorList>
    </citation>
    <scope>NUCLEOTIDE SEQUENCE [LARGE SCALE GENOMIC DNA]</scope>
    <source>
        <strain evidence="1 2">CBS 114.80</strain>
    </source>
</reference>
<dbReference type="EMBL" id="KZ825475">
    <property type="protein sequence ID" value="PYI34498.1"/>
    <property type="molecule type" value="Genomic_DNA"/>
</dbReference>
<name>A0A2V5ICI8_9EURO</name>
<proteinExistence type="predicted"/>
<organism evidence="1 2">
    <name type="scientific">Aspergillus indologenus CBS 114.80</name>
    <dbReference type="NCBI Taxonomy" id="1450541"/>
    <lineage>
        <taxon>Eukaryota</taxon>
        <taxon>Fungi</taxon>
        <taxon>Dikarya</taxon>
        <taxon>Ascomycota</taxon>
        <taxon>Pezizomycotina</taxon>
        <taxon>Eurotiomycetes</taxon>
        <taxon>Eurotiomycetidae</taxon>
        <taxon>Eurotiales</taxon>
        <taxon>Aspergillaceae</taxon>
        <taxon>Aspergillus</taxon>
        <taxon>Aspergillus subgen. Circumdati</taxon>
    </lineage>
</organism>